<gene>
    <name evidence="1" type="ORF">Cgig2_000253</name>
</gene>
<organism evidence="1 2">
    <name type="scientific">Carnegiea gigantea</name>
    <dbReference type="NCBI Taxonomy" id="171969"/>
    <lineage>
        <taxon>Eukaryota</taxon>
        <taxon>Viridiplantae</taxon>
        <taxon>Streptophyta</taxon>
        <taxon>Embryophyta</taxon>
        <taxon>Tracheophyta</taxon>
        <taxon>Spermatophyta</taxon>
        <taxon>Magnoliopsida</taxon>
        <taxon>eudicotyledons</taxon>
        <taxon>Gunneridae</taxon>
        <taxon>Pentapetalae</taxon>
        <taxon>Caryophyllales</taxon>
        <taxon>Cactineae</taxon>
        <taxon>Cactaceae</taxon>
        <taxon>Cactoideae</taxon>
        <taxon>Echinocereeae</taxon>
        <taxon>Carnegiea</taxon>
    </lineage>
</organism>
<accession>A0A9Q1JTI9</accession>
<dbReference type="Proteomes" id="UP001153076">
    <property type="component" value="Unassembled WGS sequence"/>
</dbReference>
<protein>
    <submittedName>
        <fullName evidence="1">Uncharacterized protein</fullName>
    </submittedName>
</protein>
<dbReference type="AlphaFoldDB" id="A0A9Q1JTI9"/>
<sequence>MTRRNKGFTLNHGKPITSTGSSSGTSLLIHLYHELYLPLSRAFMMASAHAFRISLGRSCSCGGGLLRANILRPQSLLKKFTKDGKTPTPSILFAQSHSKEDAQSEKIFEKYEALRVQRGIKEGTPKAEQLYYDVSGAWSKKSAIYGLGKITTLFYEKPTASTVSMGSTYTPSEYSKLHSEL</sequence>
<dbReference type="EMBL" id="JAKOGI010000772">
    <property type="protein sequence ID" value="KAJ8430660.1"/>
    <property type="molecule type" value="Genomic_DNA"/>
</dbReference>
<evidence type="ECO:0000313" key="1">
    <source>
        <dbReference type="EMBL" id="KAJ8430660.1"/>
    </source>
</evidence>
<comment type="caution">
    <text evidence="1">The sequence shown here is derived from an EMBL/GenBank/DDBJ whole genome shotgun (WGS) entry which is preliminary data.</text>
</comment>
<keyword evidence="2" id="KW-1185">Reference proteome</keyword>
<name>A0A9Q1JTI9_9CARY</name>
<evidence type="ECO:0000313" key="2">
    <source>
        <dbReference type="Proteomes" id="UP001153076"/>
    </source>
</evidence>
<reference evidence="1" key="1">
    <citation type="submission" date="2022-04" db="EMBL/GenBank/DDBJ databases">
        <title>Carnegiea gigantea Genome sequencing and assembly v2.</title>
        <authorList>
            <person name="Copetti D."/>
            <person name="Sanderson M.J."/>
            <person name="Burquez A."/>
            <person name="Wojciechowski M.F."/>
        </authorList>
    </citation>
    <scope>NUCLEOTIDE SEQUENCE</scope>
    <source>
        <strain evidence="1">SGP5-SGP5p</strain>
        <tissue evidence="1">Aerial part</tissue>
    </source>
</reference>
<proteinExistence type="predicted"/>